<reference evidence="1 2" key="1">
    <citation type="submission" date="2024-01" db="EMBL/GenBank/DDBJ databases">
        <title>Comparative genomics of Cryptococcus and Kwoniella reveals pathogenesis evolution and contrasting modes of karyotype evolution via chromosome fusion or intercentromeric recombination.</title>
        <authorList>
            <person name="Coelho M.A."/>
            <person name="David-Palma M."/>
            <person name="Shea T."/>
            <person name="Bowers K."/>
            <person name="McGinley-Smith S."/>
            <person name="Mohammad A.W."/>
            <person name="Gnirke A."/>
            <person name="Yurkov A.M."/>
            <person name="Nowrousian M."/>
            <person name="Sun S."/>
            <person name="Cuomo C.A."/>
            <person name="Heitman J."/>
        </authorList>
    </citation>
    <scope>NUCLEOTIDE SEQUENCE [LARGE SCALE GENOMIC DNA]</scope>
    <source>
        <strain evidence="1 2">7685027</strain>
    </source>
</reference>
<dbReference type="Proteomes" id="UP001432216">
    <property type="component" value="Chromosome 8"/>
</dbReference>
<dbReference type="EMBL" id="CP143813">
    <property type="protein sequence ID" value="WVO23690.1"/>
    <property type="molecule type" value="Genomic_DNA"/>
</dbReference>
<name>A0ABZ2AYS9_9TREE</name>
<proteinExistence type="predicted"/>
<organism evidence="1 2">
    <name type="scientific">Cryptococcus decagattii</name>
    <dbReference type="NCBI Taxonomy" id="1859122"/>
    <lineage>
        <taxon>Eukaryota</taxon>
        <taxon>Fungi</taxon>
        <taxon>Dikarya</taxon>
        <taxon>Basidiomycota</taxon>
        <taxon>Agaricomycotina</taxon>
        <taxon>Tremellomycetes</taxon>
        <taxon>Tremellales</taxon>
        <taxon>Cryptococcaceae</taxon>
        <taxon>Cryptococcus</taxon>
        <taxon>Cryptococcus gattii species complex</taxon>
    </lineage>
</organism>
<keyword evidence="2" id="KW-1185">Reference proteome</keyword>
<gene>
    <name evidence="1" type="ORF">IAS62_005045</name>
</gene>
<dbReference type="RefSeq" id="XP_064722929.1">
    <property type="nucleotide sequence ID" value="XM_064866857.1"/>
</dbReference>
<protein>
    <submittedName>
        <fullName evidence="1">Uncharacterized protein</fullName>
    </submittedName>
</protein>
<evidence type="ECO:0000313" key="2">
    <source>
        <dbReference type="Proteomes" id="UP001432216"/>
    </source>
</evidence>
<evidence type="ECO:0000313" key="1">
    <source>
        <dbReference type="EMBL" id="WVO23690.1"/>
    </source>
</evidence>
<accession>A0ABZ2AYS9</accession>
<dbReference type="GeneID" id="89991816"/>
<sequence length="185" mass="20766">MELEPFLIPAAGTPGGALGSEIARVRFNPHTNDLLRVNLKILEHSSWLSTVTQTGDFRNVDDDDRRGQLDKIAAGAGIKKRGCLGLKGLIRRTGMRTEVIYLTFIHSVILCTSPPLAAFIADEHISARWPGYWHLMFKQRPFFFTGDSWSEGGRLERQEEVSFDALIAKAKTYIEAEEPEHNQAK</sequence>